<keyword evidence="3" id="KW-1185">Reference proteome</keyword>
<evidence type="ECO:0000256" key="1">
    <source>
        <dbReference type="SAM" id="MobiDB-lite"/>
    </source>
</evidence>
<proteinExistence type="predicted"/>
<dbReference type="Proteomes" id="UP001139516">
    <property type="component" value="Unassembled WGS sequence"/>
</dbReference>
<reference evidence="2" key="1">
    <citation type="submission" date="2022-04" db="EMBL/GenBank/DDBJ databases">
        <title>Roseomonas acroporae sp. nov., isolated from coral Acropora digitifera.</title>
        <authorList>
            <person name="Sun H."/>
        </authorList>
    </citation>
    <scope>NUCLEOTIDE SEQUENCE</scope>
    <source>
        <strain evidence="2">NAR14</strain>
    </source>
</reference>
<comment type="caution">
    <text evidence="2">The sequence shown here is derived from an EMBL/GenBank/DDBJ whole genome shotgun (WGS) entry which is preliminary data.</text>
</comment>
<gene>
    <name evidence="2" type="ORF">M0638_07225</name>
</gene>
<sequence>METSPACPVATTIVDRFLALVRRGVAPEDALADATDYLLALRLPCCGVADPPAARATVAAAVARRAARRPPLDLLIDLATPALPADFDGVPERRRFADPPSFRPGHRAGGDPAAGPGRGPG</sequence>
<evidence type="ECO:0000313" key="2">
    <source>
        <dbReference type="EMBL" id="MCK8784166.1"/>
    </source>
</evidence>
<name>A0A9X2BUJ7_9PROT</name>
<protein>
    <submittedName>
        <fullName evidence="2">Uncharacterized protein</fullName>
    </submittedName>
</protein>
<evidence type="ECO:0000313" key="3">
    <source>
        <dbReference type="Proteomes" id="UP001139516"/>
    </source>
</evidence>
<dbReference type="AlphaFoldDB" id="A0A9X2BUJ7"/>
<feature type="region of interest" description="Disordered" evidence="1">
    <location>
        <begin position="86"/>
        <end position="121"/>
    </location>
</feature>
<dbReference type="EMBL" id="JALPRX010000026">
    <property type="protein sequence ID" value="MCK8784166.1"/>
    <property type="molecule type" value="Genomic_DNA"/>
</dbReference>
<dbReference type="RefSeq" id="WP_248666291.1">
    <property type="nucleotide sequence ID" value="NZ_JALPRX010000026.1"/>
</dbReference>
<organism evidence="2 3">
    <name type="scientific">Roseomonas acroporae</name>
    <dbReference type="NCBI Taxonomy" id="2937791"/>
    <lineage>
        <taxon>Bacteria</taxon>
        <taxon>Pseudomonadati</taxon>
        <taxon>Pseudomonadota</taxon>
        <taxon>Alphaproteobacteria</taxon>
        <taxon>Acetobacterales</taxon>
        <taxon>Roseomonadaceae</taxon>
        <taxon>Roseomonas</taxon>
    </lineage>
</organism>
<accession>A0A9X2BUJ7</accession>